<dbReference type="EMBL" id="SORO01000001">
    <property type="protein sequence ID" value="TDY73622.1"/>
    <property type="molecule type" value="Genomic_DNA"/>
</dbReference>
<accession>A0A4R8N185</accession>
<organism evidence="1 2">
    <name type="scientific">Leptospira meyeri</name>
    <dbReference type="NCBI Taxonomy" id="29508"/>
    <lineage>
        <taxon>Bacteria</taxon>
        <taxon>Pseudomonadati</taxon>
        <taxon>Spirochaetota</taxon>
        <taxon>Spirochaetia</taxon>
        <taxon>Leptospirales</taxon>
        <taxon>Leptospiraceae</taxon>
        <taxon>Leptospira</taxon>
    </lineage>
</organism>
<gene>
    <name evidence="1" type="ORF">CLV96_2657</name>
</gene>
<keyword evidence="2" id="KW-1185">Reference proteome</keyword>
<dbReference type="Proteomes" id="UP000294684">
    <property type="component" value="Unassembled WGS sequence"/>
</dbReference>
<protein>
    <submittedName>
        <fullName evidence="1">Uncharacterized protein</fullName>
    </submittedName>
</protein>
<name>A0A4R8N185_LEPME</name>
<evidence type="ECO:0000313" key="2">
    <source>
        <dbReference type="Proteomes" id="UP000294684"/>
    </source>
</evidence>
<reference evidence="1 2" key="1">
    <citation type="submission" date="2019-03" db="EMBL/GenBank/DDBJ databases">
        <title>Genomic Encyclopedia of Archaeal and Bacterial Type Strains, Phase II (KMG-II): from individual species to whole genera.</title>
        <authorList>
            <person name="Goeker M."/>
        </authorList>
    </citation>
    <scope>NUCLEOTIDE SEQUENCE [LARGE SCALE GENOMIC DNA]</scope>
    <source>
        <strain evidence="1 2">DSM 21537</strain>
    </source>
</reference>
<proteinExistence type="predicted"/>
<dbReference type="AlphaFoldDB" id="A0A4R8N185"/>
<comment type="caution">
    <text evidence="1">The sequence shown here is derived from an EMBL/GenBank/DDBJ whole genome shotgun (WGS) entry which is preliminary data.</text>
</comment>
<evidence type="ECO:0000313" key="1">
    <source>
        <dbReference type="EMBL" id="TDY73622.1"/>
    </source>
</evidence>
<sequence>MRAPHFDLAFKKSIDAMTALSAPIFPIRFDYKSLFVQERISAPIAGAGILNSKEH</sequence>